<feature type="transmembrane region" description="Helical" evidence="7">
    <location>
        <begin position="235"/>
        <end position="261"/>
    </location>
</feature>
<feature type="transmembrane region" description="Helical" evidence="7">
    <location>
        <begin position="87"/>
        <end position="106"/>
    </location>
</feature>
<comment type="caution">
    <text evidence="9">The sequence shown here is derived from an EMBL/GenBank/DDBJ whole genome shotgun (WGS) entry which is preliminary data.</text>
</comment>
<reference evidence="9 10" key="1">
    <citation type="submission" date="2023-02" db="EMBL/GenBank/DDBJ databases">
        <title>Dictyobacter halimunensis sp. nov., a new member of the class Ktedonobacteria from forest soil in a geothermal area.</title>
        <authorList>
            <person name="Rachmania M.K."/>
            <person name="Ningsih F."/>
            <person name="Sakai Y."/>
            <person name="Yabe S."/>
            <person name="Yokota A."/>
            <person name="Sjamsuridzal W."/>
        </authorList>
    </citation>
    <scope>NUCLEOTIDE SEQUENCE [LARGE SCALE GENOMIC DNA]</scope>
    <source>
        <strain evidence="9 10">S3.2.2.5</strain>
    </source>
</reference>
<keyword evidence="4 7" id="KW-0812">Transmembrane</keyword>
<feature type="transmembrane region" description="Helical" evidence="7">
    <location>
        <begin position="394"/>
        <end position="414"/>
    </location>
</feature>
<evidence type="ECO:0000259" key="8">
    <source>
        <dbReference type="PROSITE" id="PS50928"/>
    </source>
</evidence>
<feature type="transmembrane region" description="Helical" evidence="7">
    <location>
        <begin position="118"/>
        <end position="136"/>
    </location>
</feature>
<evidence type="ECO:0000256" key="5">
    <source>
        <dbReference type="ARBA" id="ARBA00022989"/>
    </source>
</evidence>
<feature type="transmembrane region" description="Helical" evidence="7">
    <location>
        <begin position="273"/>
        <end position="299"/>
    </location>
</feature>
<feature type="transmembrane region" description="Helical" evidence="7">
    <location>
        <begin position="56"/>
        <end position="81"/>
    </location>
</feature>
<feature type="transmembrane region" description="Helical" evidence="7">
    <location>
        <begin position="182"/>
        <end position="204"/>
    </location>
</feature>
<dbReference type="CDD" id="cd06261">
    <property type="entry name" value="TM_PBP2"/>
    <property type="match status" value="1"/>
</dbReference>
<evidence type="ECO:0000256" key="4">
    <source>
        <dbReference type="ARBA" id="ARBA00022692"/>
    </source>
</evidence>
<evidence type="ECO:0000256" key="7">
    <source>
        <dbReference type="RuleBase" id="RU363032"/>
    </source>
</evidence>
<evidence type="ECO:0000256" key="1">
    <source>
        <dbReference type="ARBA" id="ARBA00004651"/>
    </source>
</evidence>
<keyword evidence="6 7" id="KW-0472">Membrane</keyword>
<dbReference type="Pfam" id="PF00528">
    <property type="entry name" value="BPD_transp_1"/>
    <property type="match status" value="1"/>
</dbReference>
<dbReference type="InterPro" id="IPR000515">
    <property type="entry name" value="MetI-like"/>
</dbReference>
<dbReference type="InterPro" id="IPR005769">
    <property type="entry name" value="PhnE/PtxC"/>
</dbReference>
<evidence type="ECO:0000256" key="2">
    <source>
        <dbReference type="ARBA" id="ARBA00022448"/>
    </source>
</evidence>
<organism evidence="9 10">
    <name type="scientific">Dictyobacter halimunensis</name>
    <dbReference type="NCBI Taxonomy" id="3026934"/>
    <lineage>
        <taxon>Bacteria</taxon>
        <taxon>Bacillati</taxon>
        <taxon>Chloroflexota</taxon>
        <taxon>Ktedonobacteria</taxon>
        <taxon>Ktedonobacterales</taxon>
        <taxon>Dictyobacteraceae</taxon>
        <taxon>Dictyobacter</taxon>
    </lineage>
</organism>
<evidence type="ECO:0000313" key="10">
    <source>
        <dbReference type="Proteomes" id="UP001344906"/>
    </source>
</evidence>
<protein>
    <recommendedName>
        <fullName evidence="8">ABC transmembrane type-1 domain-containing protein</fullName>
    </recommendedName>
</protein>
<dbReference type="SUPFAM" id="SSF161098">
    <property type="entry name" value="MetI-like"/>
    <property type="match status" value="1"/>
</dbReference>
<evidence type="ECO:0000256" key="6">
    <source>
        <dbReference type="ARBA" id="ARBA00023136"/>
    </source>
</evidence>
<dbReference type="Proteomes" id="UP001344906">
    <property type="component" value="Unassembled WGS sequence"/>
</dbReference>
<feature type="domain" description="ABC transmembrane type-1" evidence="8">
    <location>
        <begin position="235"/>
        <end position="418"/>
    </location>
</feature>
<dbReference type="PROSITE" id="PS50928">
    <property type="entry name" value="ABC_TM1"/>
    <property type="match status" value="1"/>
</dbReference>
<dbReference type="RefSeq" id="WP_338247298.1">
    <property type="nucleotide sequence ID" value="NZ_BSRI01000001.1"/>
</dbReference>
<evidence type="ECO:0000313" key="9">
    <source>
        <dbReference type="EMBL" id="GLV53586.1"/>
    </source>
</evidence>
<dbReference type="PANTHER" id="PTHR30043">
    <property type="entry name" value="PHOSPHONATES TRANSPORT SYSTEM PERMEASE PROTEIN"/>
    <property type="match status" value="1"/>
</dbReference>
<gene>
    <name evidence="9" type="ORF">KDH_04380</name>
</gene>
<dbReference type="Gene3D" id="1.10.3720.10">
    <property type="entry name" value="MetI-like"/>
    <property type="match status" value="1"/>
</dbReference>
<dbReference type="EMBL" id="BSRI01000001">
    <property type="protein sequence ID" value="GLV53586.1"/>
    <property type="molecule type" value="Genomic_DNA"/>
</dbReference>
<keyword evidence="2 7" id="KW-0813">Transport</keyword>
<keyword evidence="3" id="KW-1003">Cell membrane</keyword>
<evidence type="ECO:0000256" key="3">
    <source>
        <dbReference type="ARBA" id="ARBA00022475"/>
    </source>
</evidence>
<keyword evidence="10" id="KW-1185">Reference proteome</keyword>
<dbReference type="PANTHER" id="PTHR30043:SF1">
    <property type="entry name" value="ABC TRANSPORT SYSTEM PERMEASE PROTEIN P69"/>
    <property type="match status" value="1"/>
</dbReference>
<comment type="subcellular location">
    <subcellularLocation>
        <location evidence="1 7">Cell membrane</location>
        <topology evidence="1 7">Multi-pass membrane protein</topology>
    </subcellularLocation>
</comment>
<dbReference type="NCBIfam" id="TIGR01097">
    <property type="entry name" value="PhnE"/>
    <property type="match status" value="1"/>
</dbReference>
<comment type="similarity">
    <text evidence="7">Belongs to the binding-protein-dependent transport system permease family.</text>
</comment>
<sequence>MSIEESKKTADEDLRVVNSGIEGGHTRTTPRWFSKPAPDLAKPFGSFHWPLEMTALLIAVIASLLFACVIDAGTLTINLAFAFNVNLAVALIIIVSGLIMVVPKAIRKPKEVFSPNSTISIVVLLLVALYFLSGAINLGPLKGIDLGTFAYTISALDFNLLGCALLVGVLLWLAFRKSMLSMLALVVLFLWWGFSIQGLNFGIFSEILSSQAGASLLRTMVPPSWNYFNSVIQPMLLTIQTAIVATVLGIIGALPLSVLAARNTTPHPVIYTIVRFFVNTIRAIPALVLALIFITFVGLGPVPGALGLGLHTISSLTKLFAESIESVKPQPMEALSAAGANGIKRFRWGVFPQVFPLLVSSSIYYWESNTRDSTVVAFVGGGGIGFLLNQNLSLLNYSNVSVILVTLVVTVAALDRISDFIRAQVL</sequence>
<accession>A0ABQ6FHP2</accession>
<dbReference type="InterPro" id="IPR035906">
    <property type="entry name" value="MetI-like_sf"/>
</dbReference>
<proteinExistence type="inferred from homology"/>
<keyword evidence="5 7" id="KW-1133">Transmembrane helix</keyword>
<feature type="transmembrane region" description="Helical" evidence="7">
    <location>
        <begin position="148"/>
        <end position="175"/>
    </location>
</feature>
<name>A0ABQ6FHP2_9CHLR</name>